<reference evidence="2" key="1">
    <citation type="journal article" date="2020" name="Nature">
        <title>Giant virus diversity and host interactions through global metagenomics.</title>
        <authorList>
            <person name="Schulz F."/>
            <person name="Roux S."/>
            <person name="Paez-Espino D."/>
            <person name="Jungbluth S."/>
            <person name="Walsh D.A."/>
            <person name="Denef V.J."/>
            <person name="McMahon K.D."/>
            <person name="Konstantinidis K.T."/>
            <person name="Eloe-Fadrosh E.A."/>
            <person name="Kyrpides N.C."/>
            <person name="Woyke T."/>
        </authorList>
    </citation>
    <scope>NUCLEOTIDE SEQUENCE</scope>
    <source>
        <strain evidence="2">GVMAG-M-3300009161-34</strain>
    </source>
</reference>
<sequence>MKTNKSQQLSSFIMYIYNNKLFITIGLICVFVFAFYNIISPAYTCSLNIEGFDFGNFYTGNASNSSPFDATYDISKTKSLAKTLGNSNKCLAGCYSPMTSSDPDIKDCTPNVSMLNSVKKYNQCNYKCDKTFFDKLKSDPDRSAEYKRYLEKGFKACEINEHCKGCTPLAYL</sequence>
<evidence type="ECO:0008006" key="3">
    <source>
        <dbReference type="Google" id="ProtNLM"/>
    </source>
</evidence>
<feature type="transmembrane region" description="Helical" evidence="1">
    <location>
        <begin position="21"/>
        <end position="39"/>
    </location>
</feature>
<evidence type="ECO:0000313" key="2">
    <source>
        <dbReference type="EMBL" id="QHT33091.1"/>
    </source>
</evidence>
<protein>
    <recommendedName>
        <fullName evidence="3">Transmembrane protein</fullName>
    </recommendedName>
</protein>
<name>A0A6C0EWJ9_9ZZZZ</name>
<evidence type="ECO:0000256" key="1">
    <source>
        <dbReference type="SAM" id="Phobius"/>
    </source>
</evidence>
<accession>A0A6C0EWJ9</accession>
<proteinExistence type="predicted"/>
<dbReference type="EMBL" id="MN738957">
    <property type="protein sequence ID" value="QHT33091.1"/>
    <property type="molecule type" value="Genomic_DNA"/>
</dbReference>
<dbReference type="AlphaFoldDB" id="A0A6C0EWJ9"/>
<keyword evidence="1" id="KW-1133">Transmembrane helix</keyword>
<keyword evidence="1" id="KW-0812">Transmembrane</keyword>
<keyword evidence="1" id="KW-0472">Membrane</keyword>
<organism evidence="2">
    <name type="scientific">viral metagenome</name>
    <dbReference type="NCBI Taxonomy" id="1070528"/>
    <lineage>
        <taxon>unclassified sequences</taxon>
        <taxon>metagenomes</taxon>
        <taxon>organismal metagenomes</taxon>
    </lineage>
</organism>